<evidence type="ECO:0000313" key="5">
    <source>
        <dbReference type="Proteomes" id="UP000077069"/>
    </source>
</evidence>
<organism evidence="4 5">
    <name type="scientific">Paraphaeosphaeria sporulosa</name>
    <dbReference type="NCBI Taxonomy" id="1460663"/>
    <lineage>
        <taxon>Eukaryota</taxon>
        <taxon>Fungi</taxon>
        <taxon>Dikarya</taxon>
        <taxon>Ascomycota</taxon>
        <taxon>Pezizomycotina</taxon>
        <taxon>Dothideomycetes</taxon>
        <taxon>Pleosporomycetidae</taxon>
        <taxon>Pleosporales</taxon>
        <taxon>Massarineae</taxon>
        <taxon>Didymosphaeriaceae</taxon>
        <taxon>Paraphaeosphaeria</taxon>
    </lineage>
</organism>
<gene>
    <name evidence="4" type="ORF">CC84DRAFT_1209720</name>
</gene>
<dbReference type="PANTHER" id="PTHR24126">
    <property type="entry name" value="ANKYRIN REPEAT, PH AND SEC7 DOMAIN CONTAINING PROTEIN SECG-RELATED"/>
    <property type="match status" value="1"/>
</dbReference>
<sequence>MGFADLPAELLQTILNHAIVVRGMKRGLRLRLINKRFAAEVIDTIYAYRMLDERFCQPLATVRNPPMPPFTASYIEYRIHNKEDDSSLAPYPKLGLLRRIAQDLVAENVSLPYDDCVRFLCRLISEGGADRVSQVFPPALPRPAYGHVLYETEEYYVDNLFAAAVVTNTVTIVERYIEIYRDKSFKPLLGMDSREFNLQAARYASPETLEVLLSGGHSHRVVVPRRNDMLVAAASVGRPSAFRFIHEFRIDETPWDFKDRAKRYASLQVFSDALLTPSREVWDHVMELRARYNCPKDVPEDRKQRVLAECIGQGGDADLLNHLLDLWPDIAEKNGFGDRASASPSGLLLDACANGYEDLVRVLLSRGASMSSAVIIAAAYGQTKIVRLLLEHGAAPFGGLLRAAGGGYMDVAHILLDAGVHPGETDPRLLMYPGLVTYGLTDVPIANACAMEHVELAKLLKEKGAKVNGHAGSECLRVTRKNGLESMLDLLDEWHCRGV</sequence>
<dbReference type="InterPro" id="IPR001810">
    <property type="entry name" value="F-box_dom"/>
</dbReference>
<dbReference type="AlphaFoldDB" id="A0A177BYH5"/>
<dbReference type="RefSeq" id="XP_018030376.1">
    <property type="nucleotide sequence ID" value="XM_018182233.1"/>
</dbReference>
<dbReference type="SUPFAM" id="SSF48403">
    <property type="entry name" value="Ankyrin repeat"/>
    <property type="match status" value="1"/>
</dbReference>
<dbReference type="PANTHER" id="PTHR24126:SF14">
    <property type="entry name" value="ANK_REP_REGION DOMAIN-CONTAINING PROTEIN"/>
    <property type="match status" value="1"/>
</dbReference>
<reference evidence="4 5" key="1">
    <citation type="submission" date="2016-05" db="EMBL/GenBank/DDBJ databases">
        <title>Comparative analysis of secretome profiles of manganese(II)-oxidizing ascomycete fungi.</title>
        <authorList>
            <consortium name="DOE Joint Genome Institute"/>
            <person name="Zeiner C.A."/>
            <person name="Purvine S.O."/>
            <person name="Zink E.M."/>
            <person name="Wu S."/>
            <person name="Pasa-Tolic L."/>
            <person name="Chaput D.L."/>
            <person name="Haridas S."/>
            <person name="Grigoriev I.V."/>
            <person name="Santelli C.M."/>
            <person name="Hansel C.M."/>
        </authorList>
    </citation>
    <scope>NUCLEOTIDE SEQUENCE [LARGE SCALE GENOMIC DNA]</scope>
    <source>
        <strain evidence="4 5">AP3s5-JAC2a</strain>
    </source>
</reference>
<dbReference type="InterPro" id="IPR002110">
    <property type="entry name" value="Ankyrin_rpt"/>
</dbReference>
<dbReference type="Gene3D" id="1.25.40.20">
    <property type="entry name" value="Ankyrin repeat-containing domain"/>
    <property type="match status" value="1"/>
</dbReference>
<evidence type="ECO:0000313" key="4">
    <source>
        <dbReference type="EMBL" id="OAG00011.1"/>
    </source>
</evidence>
<evidence type="ECO:0000256" key="2">
    <source>
        <dbReference type="ARBA" id="ARBA00023043"/>
    </source>
</evidence>
<dbReference type="Pfam" id="PF12796">
    <property type="entry name" value="Ank_2"/>
    <property type="match status" value="1"/>
</dbReference>
<protein>
    <recommendedName>
        <fullName evidence="3">F-box domain-containing protein</fullName>
    </recommendedName>
</protein>
<dbReference type="GeneID" id="28765719"/>
<evidence type="ECO:0000259" key="3">
    <source>
        <dbReference type="PROSITE" id="PS50181"/>
    </source>
</evidence>
<keyword evidence="2" id="KW-0040">ANK repeat</keyword>
<dbReference type="EMBL" id="KV441560">
    <property type="protein sequence ID" value="OAG00011.1"/>
    <property type="molecule type" value="Genomic_DNA"/>
</dbReference>
<keyword evidence="1" id="KW-0677">Repeat</keyword>
<dbReference type="InterPro" id="IPR036770">
    <property type="entry name" value="Ankyrin_rpt-contain_sf"/>
</dbReference>
<keyword evidence="5" id="KW-1185">Reference proteome</keyword>
<dbReference type="PROSITE" id="PS50181">
    <property type="entry name" value="FBOX"/>
    <property type="match status" value="1"/>
</dbReference>
<dbReference type="InParanoid" id="A0A177BYH5"/>
<dbReference type="Proteomes" id="UP000077069">
    <property type="component" value="Unassembled WGS sequence"/>
</dbReference>
<dbReference type="STRING" id="1460663.A0A177BYH5"/>
<accession>A0A177BYH5</accession>
<dbReference type="OrthoDB" id="3799861at2759"/>
<feature type="domain" description="F-box" evidence="3">
    <location>
        <begin position="1"/>
        <end position="51"/>
    </location>
</feature>
<name>A0A177BYH5_9PLEO</name>
<evidence type="ECO:0000256" key="1">
    <source>
        <dbReference type="ARBA" id="ARBA00022737"/>
    </source>
</evidence>
<proteinExistence type="predicted"/>